<proteinExistence type="predicted"/>
<dbReference type="Proteomes" id="UP001611415">
    <property type="component" value="Unassembled WGS sequence"/>
</dbReference>
<keyword evidence="2" id="KW-1185">Reference proteome</keyword>
<accession>A0ABW7XCB3</accession>
<evidence type="ECO:0000313" key="2">
    <source>
        <dbReference type="Proteomes" id="UP001611415"/>
    </source>
</evidence>
<dbReference type="EMBL" id="JBIRYO010000058">
    <property type="protein sequence ID" value="MFI2478771.1"/>
    <property type="molecule type" value="Genomic_DNA"/>
</dbReference>
<gene>
    <name evidence="1" type="ORF">ACH49W_36025</name>
</gene>
<dbReference type="RefSeq" id="WP_397096433.1">
    <property type="nucleotide sequence ID" value="NZ_JBIRYO010000058.1"/>
</dbReference>
<sequence length="107" mass="11666">MSAPRRTRNQVVMSRVPTFEQWSTAIEQREARLLCFEAIGYARGFCDATGIGSGDAIDFGHAFAVLVAARGSRPSIEHAWANWRAGRPIGLFPTGRREGSVSDTARG</sequence>
<protein>
    <submittedName>
        <fullName evidence="1">Uncharacterized protein</fullName>
    </submittedName>
</protein>
<reference evidence="1 2" key="1">
    <citation type="submission" date="2024-10" db="EMBL/GenBank/DDBJ databases">
        <title>The Natural Products Discovery Center: Release of the First 8490 Sequenced Strains for Exploring Actinobacteria Biosynthetic Diversity.</title>
        <authorList>
            <person name="Kalkreuter E."/>
            <person name="Kautsar S.A."/>
            <person name="Yang D."/>
            <person name="Bader C.D."/>
            <person name="Teijaro C.N."/>
            <person name="Fluegel L."/>
            <person name="Davis C.M."/>
            <person name="Simpson J.R."/>
            <person name="Lauterbach L."/>
            <person name="Steele A.D."/>
            <person name="Gui C."/>
            <person name="Meng S."/>
            <person name="Li G."/>
            <person name="Viehrig K."/>
            <person name="Ye F."/>
            <person name="Su P."/>
            <person name="Kiefer A.F."/>
            <person name="Nichols A."/>
            <person name="Cepeda A.J."/>
            <person name="Yan W."/>
            <person name="Fan B."/>
            <person name="Jiang Y."/>
            <person name="Adhikari A."/>
            <person name="Zheng C.-J."/>
            <person name="Schuster L."/>
            <person name="Cowan T.M."/>
            <person name="Smanski M.J."/>
            <person name="Chevrette M.G."/>
            <person name="De Carvalho L.P.S."/>
            <person name="Shen B."/>
        </authorList>
    </citation>
    <scope>NUCLEOTIDE SEQUENCE [LARGE SCALE GENOMIC DNA]</scope>
    <source>
        <strain evidence="1 2">NPDC019275</strain>
    </source>
</reference>
<name>A0ABW7XCB3_9NOCA</name>
<evidence type="ECO:0000313" key="1">
    <source>
        <dbReference type="EMBL" id="MFI2478771.1"/>
    </source>
</evidence>
<comment type="caution">
    <text evidence="1">The sequence shown here is derived from an EMBL/GenBank/DDBJ whole genome shotgun (WGS) entry which is preliminary data.</text>
</comment>
<organism evidence="1 2">
    <name type="scientific">Nocardia xishanensis</name>
    <dbReference type="NCBI Taxonomy" id="238964"/>
    <lineage>
        <taxon>Bacteria</taxon>
        <taxon>Bacillati</taxon>
        <taxon>Actinomycetota</taxon>
        <taxon>Actinomycetes</taxon>
        <taxon>Mycobacteriales</taxon>
        <taxon>Nocardiaceae</taxon>
        <taxon>Nocardia</taxon>
    </lineage>
</organism>